<dbReference type="GO" id="GO:0046872">
    <property type="term" value="F:metal ion binding"/>
    <property type="evidence" value="ECO:0007669"/>
    <property type="project" value="InterPro"/>
</dbReference>
<organism evidence="2 3">
    <name type="scientific">Micromonospora pisi</name>
    <dbReference type="NCBI Taxonomy" id="589240"/>
    <lineage>
        <taxon>Bacteria</taxon>
        <taxon>Bacillati</taxon>
        <taxon>Actinomycetota</taxon>
        <taxon>Actinomycetes</taxon>
        <taxon>Micromonosporales</taxon>
        <taxon>Micromonosporaceae</taxon>
        <taxon>Micromonospora</taxon>
    </lineage>
</organism>
<dbReference type="InterPro" id="IPR017517">
    <property type="entry name" value="Maleyloyr_isom"/>
</dbReference>
<dbReference type="AlphaFoldDB" id="A0A495JV63"/>
<dbReference type="EMBL" id="RBKT01000001">
    <property type="protein sequence ID" value="RKR92405.1"/>
    <property type="molecule type" value="Genomic_DNA"/>
</dbReference>
<proteinExistence type="predicted"/>
<dbReference type="OrthoDB" id="5185819at2"/>
<dbReference type="Pfam" id="PF11716">
    <property type="entry name" value="MDMPI_N"/>
    <property type="match status" value="1"/>
</dbReference>
<evidence type="ECO:0000313" key="3">
    <source>
        <dbReference type="Proteomes" id="UP000277671"/>
    </source>
</evidence>
<dbReference type="Gene3D" id="1.20.120.450">
    <property type="entry name" value="dinb family like domain"/>
    <property type="match status" value="1"/>
</dbReference>
<gene>
    <name evidence="2" type="ORF">BDK92_6844</name>
</gene>
<dbReference type="InterPro" id="IPR024344">
    <property type="entry name" value="MDMPI_metal-binding"/>
</dbReference>
<comment type="caution">
    <text evidence="2">The sequence shown here is derived from an EMBL/GenBank/DDBJ whole genome shotgun (WGS) entry which is preliminary data.</text>
</comment>
<reference evidence="2 3" key="1">
    <citation type="submission" date="2018-10" db="EMBL/GenBank/DDBJ databases">
        <title>Sequencing the genomes of 1000 actinobacteria strains.</title>
        <authorList>
            <person name="Klenk H.-P."/>
        </authorList>
    </citation>
    <scope>NUCLEOTIDE SEQUENCE [LARGE SCALE GENOMIC DNA]</scope>
    <source>
        <strain evidence="2 3">DSM 45175</strain>
    </source>
</reference>
<name>A0A495JV63_9ACTN</name>
<dbReference type="InterPro" id="IPR034660">
    <property type="entry name" value="DinB/YfiT-like"/>
</dbReference>
<protein>
    <submittedName>
        <fullName evidence="2">Uncharacterized protein (TIGR03086 family)</fullName>
    </submittedName>
</protein>
<sequence length="197" mass="20956">MTADHEPLALLASALDQVGEVLAGVGDEQQDLPTPCRSWTVAQLGDHLIHDLHQFTLAAAGGAPDWSKPAPPVTGDRSVAFRKAAADLLDAWRKAGALTGTITLPGMGEVPARFPVDQQTAEFAMHAWDLARATGQSTDLDPEVGQSSLDWVRRTLQPHFRAEVIDGGAFGPEVPIAEDAPLYDRLAAFAGRHPGQV</sequence>
<accession>A0A495JV63</accession>
<dbReference type="RefSeq" id="WP_121160405.1">
    <property type="nucleotide sequence ID" value="NZ_RBKT01000001.1"/>
</dbReference>
<dbReference type="SUPFAM" id="SSF109854">
    <property type="entry name" value="DinB/YfiT-like putative metalloenzymes"/>
    <property type="match status" value="1"/>
</dbReference>
<dbReference type="Proteomes" id="UP000277671">
    <property type="component" value="Unassembled WGS sequence"/>
</dbReference>
<keyword evidence="3" id="KW-1185">Reference proteome</keyword>
<dbReference type="NCBIfam" id="TIGR03083">
    <property type="entry name" value="maleylpyruvate isomerase family mycothiol-dependent enzyme"/>
    <property type="match status" value="1"/>
</dbReference>
<evidence type="ECO:0000313" key="2">
    <source>
        <dbReference type="EMBL" id="RKR92405.1"/>
    </source>
</evidence>
<dbReference type="InterPro" id="IPR017520">
    <property type="entry name" value="CHP03086"/>
</dbReference>
<feature type="domain" description="Mycothiol-dependent maleylpyruvate isomerase metal-binding" evidence="1">
    <location>
        <begin position="12"/>
        <end position="131"/>
    </location>
</feature>
<evidence type="ECO:0000259" key="1">
    <source>
        <dbReference type="Pfam" id="PF11716"/>
    </source>
</evidence>
<dbReference type="NCBIfam" id="TIGR03086">
    <property type="entry name" value="TIGR03086 family metal-binding protein"/>
    <property type="match status" value="1"/>
</dbReference>